<proteinExistence type="predicted"/>
<dbReference type="OrthoDB" id="1447403at2"/>
<reference evidence="2 3" key="1">
    <citation type="submission" date="2017-06" db="EMBL/GenBank/DDBJ databases">
        <authorList>
            <person name="Kim H.J."/>
            <person name="Triplett B.A."/>
        </authorList>
    </citation>
    <scope>NUCLEOTIDE SEQUENCE [LARGE SCALE GENOMIC DNA]</scope>
    <source>
        <strain evidence="2 3">DSM 25597</strain>
    </source>
</reference>
<name>A0A239BFB2_9FLAO</name>
<sequence>MRRLFFYVVLSSVIFSCAKDTPKTPEPPKAPETTSETKTPEIPEVSIEDSIPEPPPPPVVKKEIKKPAAKKKKTDIVNKKREDYKSLIFNVQLGIHPDRKNWVLFKNGTYLMFPNNTAEKDAVRAAKKLMSSYKSGSVNINKSAFAKGWIASTSTGIYNYIDSKEFGKGIPKQENILKKGQENIVADSKELEIIYINRPKE</sequence>
<evidence type="ECO:0000313" key="3">
    <source>
        <dbReference type="Proteomes" id="UP000198379"/>
    </source>
</evidence>
<organism evidence="2 3">
    <name type="scientific">Dokdonia pacifica</name>
    <dbReference type="NCBI Taxonomy" id="1627892"/>
    <lineage>
        <taxon>Bacteria</taxon>
        <taxon>Pseudomonadati</taxon>
        <taxon>Bacteroidota</taxon>
        <taxon>Flavobacteriia</taxon>
        <taxon>Flavobacteriales</taxon>
        <taxon>Flavobacteriaceae</taxon>
        <taxon>Dokdonia</taxon>
    </lineage>
</organism>
<evidence type="ECO:0000313" key="2">
    <source>
        <dbReference type="EMBL" id="SNS06526.1"/>
    </source>
</evidence>
<gene>
    <name evidence="2" type="ORF">SAMN06265376_106129</name>
</gene>
<dbReference type="AlphaFoldDB" id="A0A239BFB2"/>
<dbReference type="Proteomes" id="UP000198379">
    <property type="component" value="Unassembled WGS sequence"/>
</dbReference>
<dbReference type="PROSITE" id="PS51257">
    <property type="entry name" value="PROKAR_LIPOPROTEIN"/>
    <property type="match status" value="1"/>
</dbReference>
<keyword evidence="3" id="KW-1185">Reference proteome</keyword>
<protein>
    <submittedName>
        <fullName evidence="2">Uncharacterized protein</fullName>
    </submittedName>
</protein>
<dbReference type="EMBL" id="FZNY01000006">
    <property type="protein sequence ID" value="SNS06526.1"/>
    <property type="molecule type" value="Genomic_DNA"/>
</dbReference>
<accession>A0A239BFB2</accession>
<dbReference type="RefSeq" id="WP_089372748.1">
    <property type="nucleotide sequence ID" value="NZ_BMEP01000005.1"/>
</dbReference>
<evidence type="ECO:0000256" key="1">
    <source>
        <dbReference type="SAM" id="MobiDB-lite"/>
    </source>
</evidence>
<feature type="region of interest" description="Disordered" evidence="1">
    <location>
        <begin position="20"/>
        <end position="73"/>
    </location>
</feature>
<feature type="compositionally biased region" description="Low complexity" evidence="1">
    <location>
        <begin position="31"/>
        <end position="45"/>
    </location>
</feature>